<sequence>MAYGIIHFFANGTKEQYDATVAAAHPSNGTLPEGQIFHAAGPSAGGWTIMAVHESKASWESFRDDVLMPATQKGIAGGFSAPPEETTIDLYTAMP</sequence>
<gene>
    <name evidence="1" type="ORF">UFOPK3139_03318</name>
    <name evidence="2" type="ORF">UFOPK3967_01936</name>
</gene>
<dbReference type="AlphaFoldDB" id="A0A6J7PJA6"/>
<evidence type="ECO:0000313" key="1">
    <source>
        <dbReference type="EMBL" id="CAB4836872.1"/>
    </source>
</evidence>
<dbReference type="EMBL" id="CAFBOS010000128">
    <property type="protein sequence ID" value="CAB5005437.1"/>
    <property type="molecule type" value="Genomic_DNA"/>
</dbReference>
<protein>
    <submittedName>
        <fullName evidence="2">Unannotated protein</fullName>
    </submittedName>
</protein>
<accession>A0A6J7PJA6</accession>
<dbReference type="EMBL" id="CAFABA010000253">
    <property type="protein sequence ID" value="CAB4836872.1"/>
    <property type="molecule type" value="Genomic_DNA"/>
</dbReference>
<evidence type="ECO:0000313" key="2">
    <source>
        <dbReference type="EMBL" id="CAB5005437.1"/>
    </source>
</evidence>
<proteinExistence type="predicted"/>
<reference evidence="2" key="1">
    <citation type="submission" date="2020-05" db="EMBL/GenBank/DDBJ databases">
        <authorList>
            <person name="Chiriac C."/>
            <person name="Salcher M."/>
            <person name="Ghai R."/>
            <person name="Kavagutti S V."/>
        </authorList>
    </citation>
    <scope>NUCLEOTIDE SEQUENCE</scope>
</reference>
<organism evidence="2">
    <name type="scientific">freshwater metagenome</name>
    <dbReference type="NCBI Taxonomy" id="449393"/>
    <lineage>
        <taxon>unclassified sequences</taxon>
        <taxon>metagenomes</taxon>
        <taxon>ecological metagenomes</taxon>
    </lineage>
</organism>
<name>A0A6J7PJA6_9ZZZZ</name>